<evidence type="ECO:0000259" key="4">
    <source>
        <dbReference type="Pfam" id="PF23658"/>
    </source>
</evidence>
<keyword evidence="2" id="KW-0732">Signal</keyword>
<gene>
    <name evidence="5" type="ORF">BK809_0005872</name>
</gene>
<evidence type="ECO:0000256" key="1">
    <source>
        <dbReference type="SAM" id="MobiDB-lite"/>
    </source>
</evidence>
<dbReference type="PANTHER" id="PTHR37049:SF5">
    <property type="entry name" value="TAIL SPECIFIC PROTEASE DOMAIN-CONTAINING PROTEIN"/>
    <property type="match status" value="1"/>
</dbReference>
<feature type="domain" description="CPAF-like PDZ" evidence="4">
    <location>
        <begin position="162"/>
        <end position="282"/>
    </location>
</feature>
<reference evidence="5 6" key="1">
    <citation type="submission" date="2017-01" db="EMBL/GenBank/DDBJ databases">
        <title>Draft genome sequence of Diplodia seriata F98.1, a fungal species involved in grapevine trunk diseases.</title>
        <authorList>
            <person name="Robert-Siegwald G."/>
            <person name="Vallet J."/>
            <person name="Abou-Mansour E."/>
            <person name="Xu J."/>
            <person name="Rey P."/>
            <person name="Bertsch C."/>
            <person name="Rego C."/>
            <person name="Larignon P."/>
            <person name="Fontaine F."/>
            <person name="Lebrun M.-H."/>
        </authorList>
    </citation>
    <scope>NUCLEOTIDE SEQUENCE [LARGE SCALE GENOMIC DNA]</scope>
    <source>
        <strain evidence="5 6">F98.1</strain>
    </source>
</reference>
<dbReference type="Pfam" id="PF03572">
    <property type="entry name" value="Peptidase_S41"/>
    <property type="match status" value="1"/>
</dbReference>
<dbReference type="PANTHER" id="PTHR37049">
    <property type="entry name" value="PEPTIDASE S41 FAMILY PROTEIN"/>
    <property type="match status" value="1"/>
</dbReference>
<dbReference type="GO" id="GO:0008236">
    <property type="term" value="F:serine-type peptidase activity"/>
    <property type="evidence" value="ECO:0007669"/>
    <property type="project" value="InterPro"/>
</dbReference>
<feature type="region of interest" description="Disordered" evidence="1">
    <location>
        <begin position="315"/>
        <end position="342"/>
    </location>
</feature>
<dbReference type="Pfam" id="PF23658">
    <property type="entry name" value="PDZ_CPAF_rel"/>
    <property type="match status" value="1"/>
</dbReference>
<dbReference type="InterPro" id="IPR005151">
    <property type="entry name" value="Tail-specific_protease"/>
</dbReference>
<evidence type="ECO:0000313" key="5">
    <source>
        <dbReference type="EMBL" id="OMP89151.1"/>
    </source>
</evidence>
<dbReference type="InterPro" id="IPR029045">
    <property type="entry name" value="ClpP/crotonase-like_dom_sf"/>
</dbReference>
<protein>
    <submittedName>
        <fullName evidence="5">Uncharacterized protein</fullName>
    </submittedName>
</protein>
<dbReference type="GO" id="GO:0006508">
    <property type="term" value="P:proteolysis"/>
    <property type="evidence" value="ECO:0007669"/>
    <property type="project" value="InterPro"/>
</dbReference>
<dbReference type="OrthoDB" id="27214at2759"/>
<organism evidence="5 6">
    <name type="scientific">Diplodia seriata</name>
    <dbReference type="NCBI Taxonomy" id="420778"/>
    <lineage>
        <taxon>Eukaryota</taxon>
        <taxon>Fungi</taxon>
        <taxon>Dikarya</taxon>
        <taxon>Ascomycota</taxon>
        <taxon>Pezizomycotina</taxon>
        <taxon>Dothideomycetes</taxon>
        <taxon>Dothideomycetes incertae sedis</taxon>
        <taxon>Botryosphaeriales</taxon>
        <taxon>Botryosphaeriaceae</taxon>
        <taxon>Diplodia</taxon>
    </lineage>
</organism>
<dbReference type="STRING" id="420778.A0A1S8BNR4"/>
<comment type="caution">
    <text evidence="5">The sequence shown here is derived from an EMBL/GenBank/DDBJ whole genome shotgun (WGS) entry which is preliminary data.</text>
</comment>
<evidence type="ECO:0000313" key="6">
    <source>
        <dbReference type="Proteomes" id="UP000190776"/>
    </source>
</evidence>
<evidence type="ECO:0000259" key="3">
    <source>
        <dbReference type="Pfam" id="PF03572"/>
    </source>
</evidence>
<dbReference type="SUPFAM" id="SSF52096">
    <property type="entry name" value="ClpP/crotonase"/>
    <property type="match status" value="1"/>
</dbReference>
<feature type="compositionally biased region" description="Low complexity" evidence="1">
    <location>
        <begin position="321"/>
        <end position="333"/>
    </location>
</feature>
<dbReference type="Proteomes" id="UP000190776">
    <property type="component" value="Unassembled WGS sequence"/>
</dbReference>
<feature type="signal peptide" evidence="2">
    <location>
        <begin position="1"/>
        <end position="19"/>
    </location>
</feature>
<dbReference type="InterPro" id="IPR052766">
    <property type="entry name" value="S41A_metabolite_peptidase"/>
</dbReference>
<dbReference type="AlphaFoldDB" id="A0A1S8BNR4"/>
<feature type="chain" id="PRO_5010545962" evidence="2">
    <location>
        <begin position="20"/>
        <end position="828"/>
    </location>
</feature>
<dbReference type="InterPro" id="IPR056186">
    <property type="entry name" value="PDZ_CPAF-rel"/>
</dbReference>
<feature type="domain" description="Tail specific protease" evidence="3">
    <location>
        <begin position="376"/>
        <end position="582"/>
    </location>
</feature>
<dbReference type="PROSITE" id="PS51257">
    <property type="entry name" value="PROKAR_LIPOPROTEIN"/>
    <property type="match status" value="1"/>
</dbReference>
<evidence type="ECO:0000256" key="2">
    <source>
        <dbReference type="SAM" id="SignalP"/>
    </source>
</evidence>
<dbReference type="Gene3D" id="3.90.226.10">
    <property type="entry name" value="2-enoyl-CoA Hydratase, Chain A, domain 1"/>
    <property type="match status" value="1"/>
</dbReference>
<sequence>MRIAHTLALLCATLISVSCSQTAHPLRRDDSAPSSNPEIDQTICGKIINETNTDPNSVVFFASDAYECLRSVPFNGAVALRFIEYYNTTLQFQSTLAYLKDPPEGYRQPPINVATALGRIRSAVVSGYYTSQLDFEVDVQRVVYSMHDMHVNLYAGILSVFSFGSPFYISSVSVDGKQAPQVYITDHLTWHRDHPDFEPSPIVAINGEETVTYLADFAAQNSVGLLEPHADWNALMSQPTQDVLGGANIFSTSATFYPGDELNFTLANGTIIHTYWLAFYNNQGCTGPLTTPGDFYNFFVLGLYPASYDNSSCGSSPIEASSTTSGSTPQQTDTDPRSWSDESYSGYPTNADIVQGDLSTTGGGVVSGYYFRDISVAVLSIPTFYQSVDHVQNFSKAVQSFIDGASAANLSRVVIDLQQNPGGAVFLALDTVKRFFPNVEPFAGSRRRSHPLANALGETITNWWESLDHNNQADSDNYTTYSENEWMIADRLNADTGKNFSTWSEYYGPRSLNGDAFSATERYNLSSYIFDYSAFGDVPYGYNDSEKIPSAGKWSPEDIVILTDGLCSSTCSLFVEMMKTQAGVRTAVMGGRPESGPMQYASGSRGARAYSADLLDDDIRIANPMNDNITNALPQVRDSGIYTLYAGFNLRDQIRENETVPLQFLYEAAHCRLYYTMDNIYNMSRLWRDTATATWHNSSMCVEGSTNASLSDFNFTVSAQTSLDALSVPMSDILLDDFDVNMTSSMTDGQRPPTGGKTRGCPSSDVSCSQPCITISSHCPSNWHCQPDLFQESKAHRLGNTRGLAGVATGVGSRIAFGHCVQGPWPVL</sequence>
<proteinExistence type="predicted"/>
<accession>A0A1S8BNR4</accession>
<name>A0A1S8BNR4_9PEZI</name>
<dbReference type="EMBL" id="MSZU01000074">
    <property type="protein sequence ID" value="OMP89151.1"/>
    <property type="molecule type" value="Genomic_DNA"/>
</dbReference>